<dbReference type="InterPro" id="IPR050364">
    <property type="entry name" value="Cytochrome_P450_fung"/>
</dbReference>
<evidence type="ECO:0000256" key="6">
    <source>
        <dbReference type="ARBA" id="ARBA00023033"/>
    </source>
</evidence>
<comment type="similarity">
    <text evidence="1">Belongs to the cytochrome P450 family.</text>
</comment>
<dbReference type="RefSeq" id="XP_030997009.1">
    <property type="nucleotide sequence ID" value="XM_031139000.1"/>
</dbReference>
<accession>A0A507BEU0</accession>
<dbReference type="InterPro" id="IPR002401">
    <property type="entry name" value="Cyt_P450_E_grp-I"/>
</dbReference>
<comment type="caution">
    <text evidence="9">The sequence shown here is derived from an EMBL/GenBank/DDBJ whole genome shotgun (WGS) entry which is preliminary data.</text>
</comment>
<dbReference type="InterPro" id="IPR036396">
    <property type="entry name" value="Cyt_P450_sf"/>
</dbReference>
<dbReference type="AlphaFoldDB" id="A0A507BEU0"/>
<sequence>MGYETISILVLSIAVILWRYLNATDLPKIKNLPEIPGVPIFGNLLQLGEHHAKVAAGWAKKYGPVFQVRMGNKRIVFVNSFDSVRQLWVKEQSALISRPTFHTFHSVVSSSQGFTIGTSPWDESCKRRRKAAATALNKPAVQSYMPIIDLEATSSISEIFADSRDGSLDVNPIPYFQRYALNTSLTLNYGIRIDGNIQESLLKEIVDVERGVSNFRSTSNNWQDYIPLLRLVPKANTEAEDFRVRRDKYLTHLLDILKKRIAEGTDKPCITGSILKDPEAKFNDAEIKSICLTMVSAGIDTVPGNLVMALAYLGSEDGQRIQKIAYEEIMRVYPDNDAWEKCLVEEKVPYVTALVKEVLRFWTVIPICLPRKSMRDLQWGPAVIPAGTTFFMNAWAADYDADHFKEPEKFVPERYLDPALDSGGTPHYGYGAGSRMCAGSHLGNRELYTAFIRIITAFTIHPAENPADRPILNALECNAIATSLTTDPKPFKVRFKPRNPELLRKWIRESEERTKDF</sequence>
<dbReference type="CDD" id="cd11066">
    <property type="entry name" value="CYP_PhacA-like"/>
    <property type="match status" value="1"/>
</dbReference>
<gene>
    <name evidence="9" type="ORF">E0L32_004575</name>
</gene>
<name>A0A507BEU0_9PEZI</name>
<evidence type="ECO:0000313" key="9">
    <source>
        <dbReference type="EMBL" id="TPX15298.1"/>
    </source>
</evidence>
<reference evidence="9 10" key="1">
    <citation type="submission" date="2019-06" db="EMBL/GenBank/DDBJ databases">
        <title>Draft genome sequence of the filamentous fungus Phialemoniopsis curvata isolated from diesel fuel.</title>
        <authorList>
            <person name="Varaljay V.A."/>
            <person name="Lyon W.J."/>
            <person name="Crouch A.L."/>
            <person name="Drake C.E."/>
            <person name="Hollomon J.M."/>
            <person name="Nadeau L.J."/>
            <person name="Nunn H.S."/>
            <person name="Stevenson B.S."/>
            <person name="Bojanowski C.L."/>
            <person name="Crookes-Goodson W.J."/>
        </authorList>
    </citation>
    <scope>NUCLEOTIDE SEQUENCE [LARGE SCALE GENOMIC DNA]</scope>
    <source>
        <strain evidence="9 10">D216</strain>
    </source>
</reference>
<dbReference type="PRINTS" id="PR00463">
    <property type="entry name" value="EP450I"/>
</dbReference>
<dbReference type="GO" id="GO:0016705">
    <property type="term" value="F:oxidoreductase activity, acting on paired donors, with incorporation or reduction of molecular oxygen"/>
    <property type="evidence" value="ECO:0007669"/>
    <property type="project" value="InterPro"/>
</dbReference>
<evidence type="ECO:0008006" key="11">
    <source>
        <dbReference type="Google" id="ProtNLM"/>
    </source>
</evidence>
<evidence type="ECO:0000256" key="8">
    <source>
        <dbReference type="PIRSR" id="PIRSR602401-1"/>
    </source>
</evidence>
<comment type="pathway">
    <text evidence="7">Aromatic compound metabolism; phenylacetate degradation.</text>
</comment>
<dbReference type="InterPro" id="IPR001128">
    <property type="entry name" value="Cyt_P450"/>
</dbReference>
<dbReference type="GeneID" id="41972022"/>
<protein>
    <recommendedName>
        <fullName evidence="11">Cytochrome P450</fullName>
    </recommendedName>
</protein>
<dbReference type="InParanoid" id="A0A507BEU0"/>
<keyword evidence="5 8" id="KW-0408">Iron</keyword>
<dbReference type="PANTHER" id="PTHR46300">
    <property type="entry name" value="P450, PUTATIVE (EUROFUNG)-RELATED-RELATED"/>
    <property type="match status" value="1"/>
</dbReference>
<dbReference type="SUPFAM" id="SSF48264">
    <property type="entry name" value="Cytochrome P450"/>
    <property type="match status" value="1"/>
</dbReference>
<dbReference type="PRINTS" id="PR00385">
    <property type="entry name" value="P450"/>
</dbReference>
<feature type="binding site" description="axial binding residue" evidence="8">
    <location>
        <position position="437"/>
    </location>
    <ligand>
        <name>heme</name>
        <dbReference type="ChEBI" id="CHEBI:30413"/>
    </ligand>
    <ligandPart>
        <name>Fe</name>
        <dbReference type="ChEBI" id="CHEBI:18248"/>
    </ligandPart>
</feature>
<evidence type="ECO:0000313" key="10">
    <source>
        <dbReference type="Proteomes" id="UP000319257"/>
    </source>
</evidence>
<dbReference type="PANTHER" id="PTHR46300:SF9">
    <property type="entry name" value="P450, PUTATIVE-RELATED"/>
    <property type="match status" value="1"/>
</dbReference>
<dbReference type="FunFam" id="1.10.630.10:FF:000072">
    <property type="entry name" value="3-hydroxyphenylacetate 6 hydroxylase"/>
    <property type="match status" value="1"/>
</dbReference>
<dbReference type="GO" id="GO:0004497">
    <property type="term" value="F:monooxygenase activity"/>
    <property type="evidence" value="ECO:0007669"/>
    <property type="project" value="UniProtKB-KW"/>
</dbReference>
<keyword evidence="3 8" id="KW-0479">Metal-binding</keyword>
<keyword evidence="6" id="KW-0503">Monooxygenase</keyword>
<dbReference type="GO" id="GO:0005506">
    <property type="term" value="F:iron ion binding"/>
    <property type="evidence" value="ECO:0007669"/>
    <property type="project" value="InterPro"/>
</dbReference>
<dbReference type="OrthoDB" id="1055148at2759"/>
<dbReference type="Proteomes" id="UP000319257">
    <property type="component" value="Unassembled WGS sequence"/>
</dbReference>
<dbReference type="Pfam" id="PF00067">
    <property type="entry name" value="p450"/>
    <property type="match status" value="1"/>
</dbReference>
<organism evidence="9 10">
    <name type="scientific">Thyridium curvatum</name>
    <dbReference type="NCBI Taxonomy" id="1093900"/>
    <lineage>
        <taxon>Eukaryota</taxon>
        <taxon>Fungi</taxon>
        <taxon>Dikarya</taxon>
        <taxon>Ascomycota</taxon>
        <taxon>Pezizomycotina</taxon>
        <taxon>Sordariomycetes</taxon>
        <taxon>Sordariomycetidae</taxon>
        <taxon>Thyridiales</taxon>
        <taxon>Thyridiaceae</taxon>
        <taxon>Thyridium</taxon>
    </lineage>
</organism>
<dbReference type="EMBL" id="SKBQ01000022">
    <property type="protein sequence ID" value="TPX15298.1"/>
    <property type="molecule type" value="Genomic_DNA"/>
</dbReference>
<evidence type="ECO:0000256" key="7">
    <source>
        <dbReference type="ARBA" id="ARBA00060591"/>
    </source>
</evidence>
<evidence type="ECO:0000256" key="4">
    <source>
        <dbReference type="ARBA" id="ARBA00023002"/>
    </source>
</evidence>
<evidence type="ECO:0000256" key="1">
    <source>
        <dbReference type="ARBA" id="ARBA00010617"/>
    </source>
</evidence>
<evidence type="ECO:0000256" key="3">
    <source>
        <dbReference type="ARBA" id="ARBA00022723"/>
    </source>
</evidence>
<dbReference type="GO" id="GO:0020037">
    <property type="term" value="F:heme binding"/>
    <property type="evidence" value="ECO:0007669"/>
    <property type="project" value="InterPro"/>
</dbReference>
<keyword evidence="4" id="KW-0560">Oxidoreductase</keyword>
<keyword evidence="10" id="KW-1185">Reference proteome</keyword>
<comment type="cofactor">
    <cofactor evidence="8">
        <name>heme</name>
        <dbReference type="ChEBI" id="CHEBI:30413"/>
    </cofactor>
</comment>
<dbReference type="Gene3D" id="1.10.630.10">
    <property type="entry name" value="Cytochrome P450"/>
    <property type="match status" value="1"/>
</dbReference>
<evidence type="ECO:0000256" key="2">
    <source>
        <dbReference type="ARBA" id="ARBA00022617"/>
    </source>
</evidence>
<proteinExistence type="inferred from homology"/>
<dbReference type="STRING" id="1093900.A0A507BEU0"/>
<evidence type="ECO:0000256" key="5">
    <source>
        <dbReference type="ARBA" id="ARBA00023004"/>
    </source>
</evidence>
<keyword evidence="2 8" id="KW-0349">Heme</keyword>